<feature type="transmembrane region" description="Helical" evidence="11">
    <location>
        <begin position="392"/>
        <end position="414"/>
    </location>
</feature>
<feature type="transmembrane region" description="Helical" evidence="11">
    <location>
        <begin position="341"/>
        <end position="361"/>
    </location>
</feature>
<feature type="compositionally biased region" description="Basic and acidic residues" evidence="12">
    <location>
        <begin position="147"/>
        <end position="159"/>
    </location>
</feature>
<dbReference type="GO" id="GO:0006508">
    <property type="term" value="P:proteolysis"/>
    <property type="evidence" value="ECO:0007669"/>
    <property type="project" value="UniProtKB-KW"/>
</dbReference>
<feature type="transmembrane region" description="Helical" evidence="11">
    <location>
        <begin position="301"/>
        <end position="320"/>
    </location>
</feature>
<dbReference type="PANTHER" id="PTHR22936:SF69">
    <property type="entry name" value="RHOMBOID-LIKE PROTEIN"/>
    <property type="match status" value="1"/>
</dbReference>
<evidence type="ECO:0000256" key="8">
    <source>
        <dbReference type="ARBA" id="ARBA00022825"/>
    </source>
</evidence>
<comment type="catalytic activity">
    <reaction evidence="1 11">
        <text>Cleaves type-1 transmembrane domains using a catalytic dyad composed of serine and histidine that are contributed by different transmembrane domains.</text>
        <dbReference type="EC" id="3.4.21.105"/>
    </reaction>
</comment>
<comment type="function">
    <text evidence="11">Serine protease involved in intramembrane proteolysis.</text>
</comment>
<evidence type="ECO:0000256" key="6">
    <source>
        <dbReference type="ARBA" id="ARBA00022692"/>
    </source>
</evidence>
<keyword evidence="9 11" id="KW-1133">Transmembrane helix</keyword>
<gene>
    <name evidence="14" type="ORF">CAUS1442_LOCUS7846</name>
    <name evidence="15" type="ORF">CAUS1442_LOCUS7848</name>
</gene>
<feature type="region of interest" description="Disordered" evidence="12">
    <location>
        <begin position="1"/>
        <end position="168"/>
    </location>
</feature>
<dbReference type="Gene3D" id="1.20.1540.10">
    <property type="entry name" value="Rhomboid-like"/>
    <property type="match status" value="1"/>
</dbReference>
<keyword evidence="10 11" id="KW-0472">Membrane</keyword>
<comment type="subcellular location">
    <subcellularLocation>
        <location evidence="2 11">Membrane</location>
        <topology evidence="2 11">Multi-pass membrane protein</topology>
    </subcellularLocation>
</comment>
<evidence type="ECO:0000256" key="1">
    <source>
        <dbReference type="ARBA" id="ARBA00000156"/>
    </source>
</evidence>
<evidence type="ECO:0000313" key="14">
    <source>
        <dbReference type="EMBL" id="CAD8335741.1"/>
    </source>
</evidence>
<feature type="compositionally biased region" description="Basic and acidic residues" evidence="12">
    <location>
        <begin position="94"/>
        <end position="108"/>
    </location>
</feature>
<feature type="domain" description="Peptidase S54 rhomboid" evidence="13">
    <location>
        <begin position="235"/>
        <end position="381"/>
    </location>
</feature>
<dbReference type="SUPFAM" id="SSF144091">
    <property type="entry name" value="Rhomboid-like"/>
    <property type="match status" value="1"/>
</dbReference>
<evidence type="ECO:0000256" key="4">
    <source>
        <dbReference type="ARBA" id="ARBA00013039"/>
    </source>
</evidence>
<dbReference type="EMBL" id="HBEF01012471">
    <property type="protein sequence ID" value="CAD8335741.1"/>
    <property type="molecule type" value="Transcribed_RNA"/>
</dbReference>
<evidence type="ECO:0000256" key="11">
    <source>
        <dbReference type="RuleBase" id="RU362115"/>
    </source>
</evidence>
<evidence type="ECO:0000256" key="2">
    <source>
        <dbReference type="ARBA" id="ARBA00004141"/>
    </source>
</evidence>
<evidence type="ECO:0000256" key="3">
    <source>
        <dbReference type="ARBA" id="ARBA00009045"/>
    </source>
</evidence>
<evidence type="ECO:0000313" key="15">
    <source>
        <dbReference type="EMBL" id="CAD8335743.1"/>
    </source>
</evidence>
<feature type="compositionally biased region" description="Polar residues" evidence="12">
    <location>
        <begin position="69"/>
        <end position="81"/>
    </location>
</feature>
<dbReference type="InterPro" id="IPR002610">
    <property type="entry name" value="Peptidase_S54_rhomboid-like"/>
</dbReference>
<feature type="transmembrane region" description="Helical" evidence="11">
    <location>
        <begin position="182"/>
        <end position="207"/>
    </location>
</feature>
<feature type="compositionally biased region" description="Polar residues" evidence="12">
    <location>
        <begin position="14"/>
        <end position="25"/>
    </location>
</feature>
<evidence type="ECO:0000256" key="5">
    <source>
        <dbReference type="ARBA" id="ARBA00022670"/>
    </source>
</evidence>
<dbReference type="InterPro" id="IPR035952">
    <property type="entry name" value="Rhomboid-like_sf"/>
</dbReference>
<dbReference type="EC" id="3.4.21.105" evidence="4"/>
<evidence type="ECO:0000256" key="12">
    <source>
        <dbReference type="SAM" id="MobiDB-lite"/>
    </source>
</evidence>
<protein>
    <recommendedName>
        <fullName evidence="4">rhomboid protease</fullName>
        <ecNumber evidence="4">3.4.21.105</ecNumber>
    </recommendedName>
</protein>
<comment type="similarity">
    <text evidence="3 11">Belongs to the peptidase S54 family.</text>
</comment>
<dbReference type="Pfam" id="PF01694">
    <property type="entry name" value="Rhomboid"/>
    <property type="match status" value="1"/>
</dbReference>
<evidence type="ECO:0000256" key="7">
    <source>
        <dbReference type="ARBA" id="ARBA00022801"/>
    </source>
</evidence>
<feature type="transmembrane region" description="Helical" evidence="11">
    <location>
        <begin position="276"/>
        <end position="295"/>
    </location>
</feature>
<organism evidence="14">
    <name type="scientific">Craspedostauros australis</name>
    <dbReference type="NCBI Taxonomy" id="1486917"/>
    <lineage>
        <taxon>Eukaryota</taxon>
        <taxon>Sar</taxon>
        <taxon>Stramenopiles</taxon>
        <taxon>Ochrophyta</taxon>
        <taxon>Bacillariophyta</taxon>
        <taxon>Bacillariophyceae</taxon>
        <taxon>Bacillariophycidae</taxon>
        <taxon>Naviculales</taxon>
        <taxon>Naviculaceae</taxon>
        <taxon>Craspedostauros</taxon>
    </lineage>
</organism>
<keyword evidence="7 11" id="KW-0378">Hydrolase</keyword>
<reference evidence="14" key="1">
    <citation type="submission" date="2021-01" db="EMBL/GenBank/DDBJ databases">
        <authorList>
            <person name="Corre E."/>
            <person name="Pelletier E."/>
            <person name="Niang G."/>
            <person name="Scheremetjew M."/>
            <person name="Finn R."/>
            <person name="Kale V."/>
            <person name="Holt S."/>
            <person name="Cochrane G."/>
            <person name="Meng A."/>
            <person name="Brown T."/>
            <person name="Cohen L."/>
        </authorList>
    </citation>
    <scope>NUCLEOTIDE SEQUENCE</scope>
    <source>
        <strain evidence="14">CCMP3328</strain>
    </source>
</reference>
<dbReference type="InterPro" id="IPR022764">
    <property type="entry name" value="Peptidase_S54_rhomboid_dom"/>
</dbReference>
<keyword evidence="8 11" id="KW-0720">Serine protease</keyword>
<sequence>MKSWGKKKKSDSSTASGSTRGTNRGRSAKSGNSAASASQTAATSNNNNNSDSPTSSYQQFQDEVPAWLQQESGAVNSSNQARAGGGGGGNAFFDHSKESPTKTYRRESSGNGSGSVGGHGSHRSKQNRRKHQNLHERTDSGSFSQSEDFRSIFDSKNEPLKPNGSDEGEEEDIYIVKQKYGYFSILFSVGQVAVLIIMMAQCGVAPININPMFGPYPDALSEWGGKNAFNILEEHEWWRLITPIMLHAGVIHLLCNIAVQLETGAFFEREWGSTNWLIIYLTSALGSSVLSVIAMPDAISVGSSGAVMGLFGGKLAEVICRCCESDKTEQGRIGHQVRKEQCAGVTCSVVVVMLFSFIPYVDWAAHLGGLLAGLVVGVMVFSLKIKTLTWRLAWFIVGTALTGLFFGISLFAMYNGDIDVADELEDVCGYYKENFDNYECNCMRDQQQDR</sequence>
<evidence type="ECO:0000256" key="9">
    <source>
        <dbReference type="ARBA" id="ARBA00022989"/>
    </source>
</evidence>
<keyword evidence="5 11" id="KW-0645">Protease</keyword>
<accession>A0A6T6G4P5</accession>
<feature type="transmembrane region" description="Helical" evidence="11">
    <location>
        <begin position="367"/>
        <end position="385"/>
    </location>
</feature>
<dbReference type="GO" id="GO:0016020">
    <property type="term" value="C:membrane"/>
    <property type="evidence" value="ECO:0007669"/>
    <property type="project" value="UniProtKB-SubCell"/>
</dbReference>
<proteinExistence type="inferred from homology"/>
<evidence type="ECO:0000259" key="13">
    <source>
        <dbReference type="Pfam" id="PF01694"/>
    </source>
</evidence>
<feature type="transmembrane region" description="Helical" evidence="11">
    <location>
        <begin position="237"/>
        <end position="255"/>
    </location>
</feature>
<evidence type="ECO:0000256" key="10">
    <source>
        <dbReference type="ARBA" id="ARBA00023136"/>
    </source>
</evidence>
<dbReference type="PANTHER" id="PTHR22936">
    <property type="entry name" value="RHOMBOID-RELATED"/>
    <property type="match status" value="1"/>
</dbReference>
<feature type="compositionally biased region" description="Low complexity" evidence="12">
    <location>
        <begin position="28"/>
        <end position="56"/>
    </location>
</feature>
<dbReference type="EMBL" id="HBEF01012482">
    <property type="protein sequence ID" value="CAD8335743.1"/>
    <property type="molecule type" value="Transcribed_RNA"/>
</dbReference>
<dbReference type="AlphaFoldDB" id="A0A6T6G4P5"/>
<keyword evidence="6 11" id="KW-0812">Transmembrane</keyword>
<name>A0A6T6G4P5_9STRA</name>
<feature type="compositionally biased region" description="Basic residues" evidence="12">
    <location>
        <begin position="120"/>
        <end position="132"/>
    </location>
</feature>
<dbReference type="GO" id="GO:0004252">
    <property type="term" value="F:serine-type endopeptidase activity"/>
    <property type="evidence" value="ECO:0007669"/>
    <property type="project" value="InterPro"/>
</dbReference>